<organism evidence="2 3">
    <name type="scientific">Stylosanthes scabra</name>
    <dbReference type="NCBI Taxonomy" id="79078"/>
    <lineage>
        <taxon>Eukaryota</taxon>
        <taxon>Viridiplantae</taxon>
        <taxon>Streptophyta</taxon>
        <taxon>Embryophyta</taxon>
        <taxon>Tracheophyta</taxon>
        <taxon>Spermatophyta</taxon>
        <taxon>Magnoliopsida</taxon>
        <taxon>eudicotyledons</taxon>
        <taxon>Gunneridae</taxon>
        <taxon>Pentapetalae</taxon>
        <taxon>rosids</taxon>
        <taxon>fabids</taxon>
        <taxon>Fabales</taxon>
        <taxon>Fabaceae</taxon>
        <taxon>Papilionoideae</taxon>
        <taxon>50 kb inversion clade</taxon>
        <taxon>dalbergioids sensu lato</taxon>
        <taxon>Dalbergieae</taxon>
        <taxon>Pterocarpus clade</taxon>
        <taxon>Stylosanthes</taxon>
    </lineage>
</organism>
<dbReference type="InterPro" id="IPR029058">
    <property type="entry name" value="AB_hydrolase_fold"/>
</dbReference>
<protein>
    <submittedName>
        <fullName evidence="2">Uncharacterized protein</fullName>
    </submittedName>
</protein>
<proteinExistence type="predicted"/>
<comment type="caution">
    <text evidence="2">The sequence shown here is derived from an EMBL/GenBank/DDBJ whole genome shotgun (WGS) entry which is preliminary data.</text>
</comment>
<sequence length="115" mass="13551">MSTTEAVPWLDRSGSYNQLSPPENSLMRPSPASFYDDYELFDKQTTFTQDKFGKVTRVYIMADQDMLMKDEFQKWMINLNPPNEIKKIDGSDHFLMFSTPIQLFSCLQEISHKYY</sequence>
<dbReference type="PANTHER" id="PTHR10992">
    <property type="entry name" value="METHYLESTERASE FAMILY MEMBER"/>
    <property type="match status" value="1"/>
</dbReference>
<dbReference type="EMBL" id="JASCZI010091129">
    <property type="protein sequence ID" value="MED6149105.1"/>
    <property type="molecule type" value="Genomic_DNA"/>
</dbReference>
<keyword evidence="3" id="KW-1185">Reference proteome</keyword>
<gene>
    <name evidence="2" type="ORF">PIB30_059294</name>
</gene>
<accession>A0ABU6TLU9</accession>
<feature type="compositionally biased region" description="Polar residues" evidence="1">
    <location>
        <begin position="14"/>
        <end position="23"/>
    </location>
</feature>
<feature type="region of interest" description="Disordered" evidence="1">
    <location>
        <begin position="1"/>
        <end position="25"/>
    </location>
</feature>
<name>A0ABU6TLU9_9FABA</name>
<evidence type="ECO:0000313" key="3">
    <source>
        <dbReference type="Proteomes" id="UP001341840"/>
    </source>
</evidence>
<evidence type="ECO:0000313" key="2">
    <source>
        <dbReference type="EMBL" id="MED6149105.1"/>
    </source>
</evidence>
<dbReference type="SUPFAM" id="SSF53474">
    <property type="entry name" value="alpha/beta-Hydrolases"/>
    <property type="match status" value="1"/>
</dbReference>
<dbReference type="Proteomes" id="UP001341840">
    <property type="component" value="Unassembled WGS sequence"/>
</dbReference>
<reference evidence="2 3" key="1">
    <citation type="journal article" date="2023" name="Plants (Basel)">
        <title>Bridging the Gap: Combining Genomics and Transcriptomics Approaches to Understand Stylosanthes scabra, an Orphan Legume from the Brazilian Caatinga.</title>
        <authorList>
            <person name="Ferreira-Neto J.R.C."/>
            <person name="da Silva M.D."/>
            <person name="Binneck E."/>
            <person name="de Melo N.F."/>
            <person name="da Silva R.H."/>
            <person name="de Melo A.L.T.M."/>
            <person name="Pandolfi V."/>
            <person name="Bustamante F.O."/>
            <person name="Brasileiro-Vidal A.C."/>
            <person name="Benko-Iseppon A.M."/>
        </authorList>
    </citation>
    <scope>NUCLEOTIDE SEQUENCE [LARGE SCALE GENOMIC DNA]</scope>
    <source>
        <tissue evidence="2">Leaves</tissue>
    </source>
</reference>
<dbReference type="Gene3D" id="3.40.50.1820">
    <property type="entry name" value="alpha/beta hydrolase"/>
    <property type="match status" value="1"/>
</dbReference>
<dbReference type="InterPro" id="IPR045889">
    <property type="entry name" value="MES/HNL"/>
</dbReference>
<dbReference type="PANTHER" id="PTHR10992:SF943">
    <property type="entry name" value="METHYLESTERASE 10"/>
    <property type="match status" value="1"/>
</dbReference>
<evidence type="ECO:0000256" key="1">
    <source>
        <dbReference type="SAM" id="MobiDB-lite"/>
    </source>
</evidence>